<evidence type="ECO:0000313" key="2">
    <source>
        <dbReference type="Proteomes" id="UP000887458"/>
    </source>
</evidence>
<keyword evidence="2" id="KW-1185">Reference proteome</keyword>
<proteinExistence type="predicted"/>
<reference evidence="1 2" key="2">
    <citation type="journal article" date="2022" name="Mol. Biol. Evol.">
        <title>Comparative Genomics Reveals Insights into the Divergent Evolution of Astigmatic Mites and Household Pest Adaptations.</title>
        <authorList>
            <person name="Xiong Q."/>
            <person name="Wan A.T."/>
            <person name="Liu X."/>
            <person name="Fung C.S."/>
            <person name="Xiao X."/>
            <person name="Malainual N."/>
            <person name="Hou J."/>
            <person name="Wang L."/>
            <person name="Wang M."/>
            <person name="Yang K.Y."/>
            <person name="Cui Y."/>
            <person name="Leung E.L."/>
            <person name="Nong W."/>
            <person name="Shin S.K."/>
            <person name="Au S.W."/>
            <person name="Jeong K.Y."/>
            <person name="Chew F.T."/>
            <person name="Hui J.H."/>
            <person name="Leung T.F."/>
            <person name="Tungtrongchitr A."/>
            <person name="Zhong N."/>
            <person name="Liu Z."/>
            <person name="Tsui S.K."/>
        </authorList>
    </citation>
    <scope>NUCLEOTIDE SEQUENCE [LARGE SCALE GENOMIC DNA]</scope>
    <source>
        <strain evidence="1">Derp</strain>
    </source>
</reference>
<evidence type="ECO:0000313" key="1">
    <source>
        <dbReference type="EMBL" id="KAH9416171.1"/>
    </source>
</evidence>
<dbReference type="Proteomes" id="UP000887458">
    <property type="component" value="Unassembled WGS sequence"/>
</dbReference>
<dbReference type="EMBL" id="NJHN03000095">
    <property type="protein sequence ID" value="KAH9416171.1"/>
    <property type="molecule type" value="Genomic_DNA"/>
</dbReference>
<comment type="caution">
    <text evidence="1">The sequence shown here is derived from an EMBL/GenBank/DDBJ whole genome shotgun (WGS) entry which is preliminary data.</text>
</comment>
<reference evidence="1 2" key="1">
    <citation type="journal article" date="2018" name="J. Allergy Clin. Immunol.">
        <title>High-quality assembly of Dermatophagoides pteronyssinus genome and transcriptome reveals a wide range of novel allergens.</title>
        <authorList>
            <person name="Liu X.Y."/>
            <person name="Yang K.Y."/>
            <person name="Wang M.Q."/>
            <person name="Kwok J.S."/>
            <person name="Zeng X."/>
            <person name="Yang Z."/>
            <person name="Xiao X.J."/>
            <person name="Lau C.P."/>
            <person name="Li Y."/>
            <person name="Huang Z.M."/>
            <person name="Ba J.G."/>
            <person name="Yim A.K."/>
            <person name="Ouyang C.Y."/>
            <person name="Ngai S.M."/>
            <person name="Chan T.F."/>
            <person name="Leung E.L."/>
            <person name="Liu L."/>
            <person name="Liu Z.G."/>
            <person name="Tsui S.K."/>
        </authorList>
    </citation>
    <scope>NUCLEOTIDE SEQUENCE [LARGE SCALE GENOMIC DNA]</scope>
    <source>
        <strain evidence="1">Derp</strain>
    </source>
</reference>
<organism evidence="1 2">
    <name type="scientific">Dermatophagoides pteronyssinus</name>
    <name type="common">European house dust mite</name>
    <dbReference type="NCBI Taxonomy" id="6956"/>
    <lineage>
        <taxon>Eukaryota</taxon>
        <taxon>Metazoa</taxon>
        <taxon>Ecdysozoa</taxon>
        <taxon>Arthropoda</taxon>
        <taxon>Chelicerata</taxon>
        <taxon>Arachnida</taxon>
        <taxon>Acari</taxon>
        <taxon>Acariformes</taxon>
        <taxon>Sarcoptiformes</taxon>
        <taxon>Astigmata</taxon>
        <taxon>Psoroptidia</taxon>
        <taxon>Analgoidea</taxon>
        <taxon>Pyroglyphidae</taxon>
        <taxon>Dermatophagoidinae</taxon>
        <taxon>Dermatophagoides</taxon>
    </lineage>
</organism>
<accession>A0ABQ8J147</accession>
<protein>
    <submittedName>
        <fullName evidence="1">Uncharacterized protein</fullName>
    </submittedName>
</protein>
<name>A0ABQ8J147_DERPT</name>
<gene>
    <name evidence="1" type="ORF">DERP_000668</name>
</gene>
<sequence length="177" mass="19833">MLFLPFALINFRYSISLKKLIERNKERYFLFNESTVIGADVVAIGGTYKPVAFPPPPPGVATIIPPLKFVPFILLLFERLLSNACNIELPFKSDEHIIFVYSVFCKLCCSLTLSLLSLFVAVESIGFDRTFSINSNKCLTNISLCLAFLYDKYPCALTSKVDDDDDFDDSIGDISCD</sequence>